<sequence>MSGIGTDNPASGTQAFEAGYAAARASRSAALADERARKKRRRALKPKVMPDGLNPAEQRTWRLKEQLRREEAKQFAENARFEAGLVRERLQQGFRLFAPKKVYGRWREDVRELGLRSEAFGLPGKLFVASCHKGGELRVSWDKANLSVESRSKLLSLDLPYFEGNRTFLSFWRIDLDQTWPSVDACIDDIRQLVGCKIPFAPHLVAGDERTDGSFARPHIFFLLPPGEAVWNDPDDRRCNMRTVKFFEAVYYGIVAALKELQADPGAPATTQRGKNPLSPLATGFVMNESEFMSMSEWAGWVDTSLNREALVRQRAADKAGVDLETSNEIFTAIQKEAYWILRQWYFNSDLRLRAPEATVADNLHQALEPVAQNLVVGLPGRGRMSERQVALLVSRVASYAAGSFDPARLEKGIARKALLHVVGHLPTVRERQQVAAEYASKEKAEKTLARLVDAWNFLAVESAEVSKSALAREAGVSRPTVYARWAELKALLAARKRCKVRCIDKKPVLLPAGMNFSITACQDRAPVIIVPVHDAIARASVTEDTEIQIIEDGRHEQTPHIVLPPCPVVVRVTPVVIPETIGRANDATIWQPDDDDLDSGIIAEQEAFLAADLEYMPNWDG</sequence>
<gene>
    <name evidence="2" type="ORF">GGQ99_005124</name>
</gene>
<dbReference type="EMBL" id="JACHOT010000012">
    <property type="protein sequence ID" value="MBB4653334.1"/>
    <property type="molecule type" value="Genomic_DNA"/>
</dbReference>
<dbReference type="RefSeq" id="WP_183264669.1">
    <property type="nucleotide sequence ID" value="NZ_BAAAVZ010000017.1"/>
</dbReference>
<evidence type="ECO:0000313" key="3">
    <source>
        <dbReference type="Proteomes" id="UP000539538"/>
    </source>
</evidence>
<comment type="caution">
    <text evidence="2">The sequence shown here is derived from an EMBL/GenBank/DDBJ whole genome shotgun (WGS) entry which is preliminary data.</text>
</comment>
<evidence type="ECO:0000313" key="2">
    <source>
        <dbReference type="EMBL" id="MBB4653334.1"/>
    </source>
</evidence>
<keyword evidence="3" id="KW-1185">Reference proteome</keyword>
<protein>
    <submittedName>
        <fullName evidence="2">Uncharacterized protein</fullName>
    </submittedName>
</protein>
<proteinExistence type="predicted"/>
<dbReference type="Proteomes" id="UP000539538">
    <property type="component" value="Unassembled WGS sequence"/>
</dbReference>
<feature type="region of interest" description="Disordered" evidence="1">
    <location>
        <begin position="31"/>
        <end position="54"/>
    </location>
</feature>
<organism evidence="2 3">
    <name type="scientific">Aminobacter niigataensis</name>
    <dbReference type="NCBI Taxonomy" id="83265"/>
    <lineage>
        <taxon>Bacteria</taxon>
        <taxon>Pseudomonadati</taxon>
        <taxon>Pseudomonadota</taxon>
        <taxon>Alphaproteobacteria</taxon>
        <taxon>Hyphomicrobiales</taxon>
        <taxon>Phyllobacteriaceae</taxon>
        <taxon>Aminobacter</taxon>
    </lineage>
</organism>
<name>A0ABR6L949_9HYPH</name>
<accession>A0ABR6L949</accession>
<evidence type="ECO:0000256" key="1">
    <source>
        <dbReference type="SAM" id="MobiDB-lite"/>
    </source>
</evidence>
<reference evidence="2 3" key="1">
    <citation type="submission" date="2020-08" db="EMBL/GenBank/DDBJ databases">
        <title>Genomic Encyclopedia of Type Strains, Phase IV (KMG-IV): sequencing the most valuable type-strain genomes for metagenomic binning, comparative biology and taxonomic classification.</title>
        <authorList>
            <person name="Goeker M."/>
        </authorList>
    </citation>
    <scope>NUCLEOTIDE SEQUENCE [LARGE SCALE GENOMIC DNA]</scope>
    <source>
        <strain evidence="2 3">DSM 7050</strain>
    </source>
</reference>